<dbReference type="PANTHER" id="PTHR33481:SF1">
    <property type="entry name" value="ENDONUCLEASE_EXONUCLEASE_PHOSPHATASE DOMAIN-CONTAINING PROTEIN-RELATED"/>
    <property type="match status" value="1"/>
</dbReference>
<proteinExistence type="predicted"/>
<sequence>MEWIKERKNPLCEAIQFEGRPCHKLDDLWDALHSTYNAASDHPVDPSILDGLEDEPKRSWPKLLQFELGQALEVCSAHSAPGPNQITWWHLKQVPALPEYRDIIIALADGCIVSGHWPRHFKESTLVIIPKPNKLSYSTPKAFRPILLLNTLGKLIEKMILNRFQHDMIKDNLVDPNQMGGVCQRFTEDAGLFLTHLVHTGWAQKLQTSVVAFDVTQFFPLINHQFLLAVLAKLGFHHKVIAFFGLYLMDRFTSYAWNWDMSGLRRADMGVGQWLALSPVLLALVIAPIMKLFRMKSAGLGCTLILYVDNGDIIVQSPEIDIECMQDLLLTEYNGCQAKQVVGAGVEETEL</sequence>
<keyword evidence="4" id="KW-1185">Reference proteome</keyword>
<evidence type="ECO:0000259" key="2">
    <source>
        <dbReference type="PROSITE" id="PS50878"/>
    </source>
</evidence>
<dbReference type="SUPFAM" id="SSF56672">
    <property type="entry name" value="DNA/RNA polymerases"/>
    <property type="match status" value="1"/>
</dbReference>
<keyword evidence="1" id="KW-0472">Membrane</keyword>
<keyword evidence="1" id="KW-0812">Transmembrane</keyword>
<accession>A0A9W8JBU5</accession>
<evidence type="ECO:0000256" key="1">
    <source>
        <dbReference type="SAM" id="Phobius"/>
    </source>
</evidence>
<dbReference type="InterPro" id="IPR043502">
    <property type="entry name" value="DNA/RNA_pol_sf"/>
</dbReference>
<feature type="domain" description="Reverse transcriptase" evidence="2">
    <location>
        <begin position="110"/>
        <end position="351"/>
    </location>
</feature>
<dbReference type="AlphaFoldDB" id="A0A9W8JBU5"/>
<reference evidence="3" key="1">
    <citation type="submission" date="2022-06" db="EMBL/GenBank/DDBJ databases">
        <title>Genome Sequence of Candolleomyces eurysporus.</title>
        <authorList>
            <person name="Buettner E."/>
        </authorList>
    </citation>
    <scope>NUCLEOTIDE SEQUENCE</scope>
    <source>
        <strain evidence="3">VTCC 930004</strain>
    </source>
</reference>
<gene>
    <name evidence="3" type="ORF">H1R20_g5320</name>
</gene>
<evidence type="ECO:0000313" key="4">
    <source>
        <dbReference type="Proteomes" id="UP001140091"/>
    </source>
</evidence>
<protein>
    <recommendedName>
        <fullName evidence="2">Reverse transcriptase domain-containing protein</fullName>
    </recommendedName>
</protein>
<dbReference type="PANTHER" id="PTHR33481">
    <property type="entry name" value="REVERSE TRANSCRIPTASE"/>
    <property type="match status" value="1"/>
</dbReference>
<name>A0A9W8JBU5_9AGAR</name>
<dbReference type="EMBL" id="JANBPK010000805">
    <property type="protein sequence ID" value="KAJ2931772.1"/>
    <property type="molecule type" value="Genomic_DNA"/>
</dbReference>
<dbReference type="InterPro" id="IPR000477">
    <property type="entry name" value="RT_dom"/>
</dbReference>
<feature type="non-terminal residue" evidence="3">
    <location>
        <position position="351"/>
    </location>
</feature>
<feature type="transmembrane region" description="Helical" evidence="1">
    <location>
        <begin position="226"/>
        <end position="249"/>
    </location>
</feature>
<organism evidence="3 4">
    <name type="scientific">Candolleomyces eurysporus</name>
    <dbReference type="NCBI Taxonomy" id="2828524"/>
    <lineage>
        <taxon>Eukaryota</taxon>
        <taxon>Fungi</taxon>
        <taxon>Dikarya</taxon>
        <taxon>Basidiomycota</taxon>
        <taxon>Agaricomycotina</taxon>
        <taxon>Agaricomycetes</taxon>
        <taxon>Agaricomycetidae</taxon>
        <taxon>Agaricales</taxon>
        <taxon>Agaricineae</taxon>
        <taxon>Psathyrellaceae</taxon>
        <taxon>Candolleomyces</taxon>
    </lineage>
</organism>
<dbReference type="PROSITE" id="PS50878">
    <property type="entry name" value="RT_POL"/>
    <property type="match status" value="1"/>
</dbReference>
<dbReference type="OrthoDB" id="412006at2759"/>
<feature type="transmembrane region" description="Helical" evidence="1">
    <location>
        <begin position="269"/>
        <end position="290"/>
    </location>
</feature>
<comment type="caution">
    <text evidence="3">The sequence shown here is derived from an EMBL/GenBank/DDBJ whole genome shotgun (WGS) entry which is preliminary data.</text>
</comment>
<dbReference type="Proteomes" id="UP001140091">
    <property type="component" value="Unassembled WGS sequence"/>
</dbReference>
<keyword evidence="1" id="KW-1133">Transmembrane helix</keyword>
<dbReference type="Pfam" id="PF00078">
    <property type="entry name" value="RVT_1"/>
    <property type="match status" value="1"/>
</dbReference>
<evidence type="ECO:0000313" key="3">
    <source>
        <dbReference type="EMBL" id="KAJ2931772.1"/>
    </source>
</evidence>